<feature type="coiled-coil region" evidence="1">
    <location>
        <begin position="307"/>
        <end position="418"/>
    </location>
</feature>
<dbReference type="AlphaFoldDB" id="A0AAD1YAD9"/>
<feature type="region of interest" description="Disordered" evidence="2">
    <location>
        <begin position="1"/>
        <end position="43"/>
    </location>
</feature>
<evidence type="ECO:0000256" key="2">
    <source>
        <dbReference type="SAM" id="MobiDB-lite"/>
    </source>
</evidence>
<proteinExistence type="predicted"/>
<keyword evidence="1" id="KW-0175">Coiled coil</keyword>
<dbReference type="EMBL" id="CAMPGE010030107">
    <property type="protein sequence ID" value="CAI2387609.1"/>
    <property type="molecule type" value="Genomic_DNA"/>
</dbReference>
<evidence type="ECO:0000313" key="4">
    <source>
        <dbReference type="Proteomes" id="UP001295684"/>
    </source>
</evidence>
<gene>
    <name evidence="3" type="ORF">ECRASSUSDP1_LOCUS29243</name>
</gene>
<reference evidence="3" key="1">
    <citation type="submission" date="2023-07" db="EMBL/GenBank/DDBJ databases">
        <authorList>
            <consortium name="AG Swart"/>
            <person name="Singh M."/>
            <person name="Singh A."/>
            <person name="Seah K."/>
            <person name="Emmerich C."/>
        </authorList>
    </citation>
    <scope>NUCLEOTIDE SEQUENCE</scope>
    <source>
        <strain evidence="3">DP1</strain>
    </source>
</reference>
<protein>
    <submittedName>
        <fullName evidence="3">Uncharacterized protein</fullName>
    </submittedName>
</protein>
<comment type="caution">
    <text evidence="3">The sequence shown here is derived from an EMBL/GenBank/DDBJ whole genome shotgun (WGS) entry which is preliminary data.</text>
</comment>
<evidence type="ECO:0000256" key="1">
    <source>
        <dbReference type="SAM" id="Coils"/>
    </source>
</evidence>
<evidence type="ECO:0000313" key="3">
    <source>
        <dbReference type="EMBL" id="CAI2387609.1"/>
    </source>
</evidence>
<keyword evidence="4" id="KW-1185">Reference proteome</keyword>
<organism evidence="3 4">
    <name type="scientific">Euplotes crassus</name>
    <dbReference type="NCBI Taxonomy" id="5936"/>
    <lineage>
        <taxon>Eukaryota</taxon>
        <taxon>Sar</taxon>
        <taxon>Alveolata</taxon>
        <taxon>Ciliophora</taxon>
        <taxon>Intramacronucleata</taxon>
        <taxon>Spirotrichea</taxon>
        <taxon>Hypotrichia</taxon>
        <taxon>Euplotida</taxon>
        <taxon>Euplotidae</taxon>
        <taxon>Moneuplotes</taxon>
    </lineage>
</organism>
<accession>A0AAD1YAD9</accession>
<dbReference type="Proteomes" id="UP001295684">
    <property type="component" value="Unassembled WGS sequence"/>
</dbReference>
<sequence>MESLSKAATDSKSDAVMTGESQAFSKQINKRSKQKQRSLGKRKRENLYKEDIKRFTIKNKSEIVGDDYYDNPHTYEIPISVCMQDGKIRDVFFIKFYPKKQEKHILLLANHTSDIKFKFSRFSTMKEVMITKYLCRLNYNEDKAEDIEDFTEKYKILDLDDFDNPDYANAIVKDSKPRFEHSTDKFLATHQADEITRKVQDFMERRDTEQERLKVHIFVSDLNEKELYILAFRTHPILGRFMSAKASVYLVENEDYTIENYCQTCIADNNYSNKFDESYNKKVNENNDLFIKLENQVEIFKTNNYTIPKLKKELEKKQAKLKKENQKVEMLKEAIAKAQQSLKHRSIKINKDKLERDLIQEAYKKLEADYEKLKKEKQELIKAKKLSDKTLRLQIASLIKKNSIIKKLDQDIAEIEAEGPTKGPKLDIYDETYDSYVPSPNVQCMVCVGLNRPIIGKRTYTTCCEEFLELCEICFRASIAIFKDKCCPYCKRSYDKMRGQELFLEPTYWRSDQS</sequence>
<name>A0AAD1YAD9_EUPCR</name>
<feature type="compositionally biased region" description="Polar residues" evidence="2">
    <location>
        <begin position="1"/>
        <end position="10"/>
    </location>
</feature>
<feature type="compositionally biased region" description="Basic residues" evidence="2">
    <location>
        <begin position="28"/>
        <end position="43"/>
    </location>
</feature>